<sequence length="266" mass="29096">MASNEYPKAPLSRVKRLNNRAAYDYKTIHHIINSTPVLHVAFNPAPSPDADPFPAILPMLGCTGSFTSPTADPATGSQDLYLHGYVSSRLMKQPSTANDADSQGTPVTVAATLLDGLVLALTPNHHSCNYRSAVVFGHAELVADEAEKLYAMQLITDNMLPARWANSRIPPNKAEMQSTSILRVRIAHASAKVRGGGPNEDRGDLKDEELRKRVWTGVVPSWIQWGDPMPARANMAGEVPEYVEQWRNVQNKDGRIGAYEAAKEAE</sequence>
<dbReference type="Pfam" id="PF12900">
    <property type="entry name" value="Pyridox_ox_2"/>
    <property type="match status" value="1"/>
</dbReference>
<organism evidence="1 2">
    <name type="scientific">Glonium stellatum</name>
    <dbReference type="NCBI Taxonomy" id="574774"/>
    <lineage>
        <taxon>Eukaryota</taxon>
        <taxon>Fungi</taxon>
        <taxon>Dikarya</taxon>
        <taxon>Ascomycota</taxon>
        <taxon>Pezizomycotina</taxon>
        <taxon>Dothideomycetes</taxon>
        <taxon>Pleosporomycetidae</taxon>
        <taxon>Gloniales</taxon>
        <taxon>Gloniaceae</taxon>
        <taxon>Glonium</taxon>
    </lineage>
</organism>
<evidence type="ECO:0008006" key="3">
    <source>
        <dbReference type="Google" id="ProtNLM"/>
    </source>
</evidence>
<accession>A0A8E2F171</accession>
<dbReference type="OrthoDB" id="444432at2759"/>
<dbReference type="PANTHER" id="PTHR34071">
    <property type="entry name" value="5-NITROIMIDAZOLE ANTIBIOTICS RESISTANCE PROTEIN, NIMA-FAMILY-RELATED PROTEIN-RELATED"/>
    <property type="match status" value="1"/>
</dbReference>
<evidence type="ECO:0000313" key="1">
    <source>
        <dbReference type="EMBL" id="OCL08378.1"/>
    </source>
</evidence>
<dbReference type="EMBL" id="KV749662">
    <property type="protein sequence ID" value="OCL08378.1"/>
    <property type="molecule type" value="Genomic_DNA"/>
</dbReference>
<dbReference type="PANTHER" id="PTHR34071:SF2">
    <property type="entry name" value="FLAVIN-NUCLEOTIDE-BINDING PROTEIN"/>
    <property type="match status" value="1"/>
</dbReference>
<reference evidence="1 2" key="1">
    <citation type="journal article" date="2016" name="Nat. Commun.">
        <title>Ectomycorrhizal ecology is imprinted in the genome of the dominant symbiotic fungus Cenococcum geophilum.</title>
        <authorList>
            <consortium name="DOE Joint Genome Institute"/>
            <person name="Peter M."/>
            <person name="Kohler A."/>
            <person name="Ohm R.A."/>
            <person name="Kuo A."/>
            <person name="Krutzmann J."/>
            <person name="Morin E."/>
            <person name="Arend M."/>
            <person name="Barry K.W."/>
            <person name="Binder M."/>
            <person name="Choi C."/>
            <person name="Clum A."/>
            <person name="Copeland A."/>
            <person name="Grisel N."/>
            <person name="Haridas S."/>
            <person name="Kipfer T."/>
            <person name="LaButti K."/>
            <person name="Lindquist E."/>
            <person name="Lipzen A."/>
            <person name="Maire R."/>
            <person name="Meier B."/>
            <person name="Mihaltcheva S."/>
            <person name="Molinier V."/>
            <person name="Murat C."/>
            <person name="Poggeler S."/>
            <person name="Quandt C.A."/>
            <person name="Sperisen C."/>
            <person name="Tritt A."/>
            <person name="Tisserant E."/>
            <person name="Crous P.W."/>
            <person name="Henrissat B."/>
            <person name="Nehls U."/>
            <person name="Egli S."/>
            <person name="Spatafora J.W."/>
            <person name="Grigoriev I.V."/>
            <person name="Martin F.M."/>
        </authorList>
    </citation>
    <scope>NUCLEOTIDE SEQUENCE [LARGE SCALE GENOMIC DNA]</scope>
    <source>
        <strain evidence="1 2">CBS 207.34</strain>
    </source>
</reference>
<name>A0A8E2F171_9PEZI</name>
<gene>
    <name evidence="1" type="ORF">AOQ84DRAFT_221905</name>
</gene>
<dbReference type="SUPFAM" id="SSF50475">
    <property type="entry name" value="FMN-binding split barrel"/>
    <property type="match status" value="1"/>
</dbReference>
<dbReference type="Gene3D" id="2.30.110.10">
    <property type="entry name" value="Electron Transport, Fmn-binding Protein, Chain A"/>
    <property type="match status" value="1"/>
</dbReference>
<protein>
    <recommendedName>
        <fullName evidence="3">Flavin-nucleotide-binding protein</fullName>
    </recommendedName>
</protein>
<proteinExistence type="predicted"/>
<dbReference type="InterPro" id="IPR024747">
    <property type="entry name" value="Pyridox_Oxase-rel"/>
</dbReference>
<keyword evidence="2" id="KW-1185">Reference proteome</keyword>
<dbReference type="InterPro" id="IPR012349">
    <property type="entry name" value="Split_barrel_FMN-bd"/>
</dbReference>
<dbReference type="Proteomes" id="UP000250140">
    <property type="component" value="Unassembled WGS sequence"/>
</dbReference>
<dbReference type="AlphaFoldDB" id="A0A8E2F171"/>
<evidence type="ECO:0000313" key="2">
    <source>
        <dbReference type="Proteomes" id="UP000250140"/>
    </source>
</evidence>